<evidence type="ECO:0000259" key="5">
    <source>
        <dbReference type="PROSITE" id="PS51039"/>
    </source>
</evidence>
<dbReference type="InterPro" id="IPR035896">
    <property type="entry name" value="AN1-like_Znf"/>
</dbReference>
<reference evidence="6 7" key="1">
    <citation type="submission" date="2020-11" db="EMBL/GenBank/DDBJ databases">
        <authorList>
            <person name="Wallbank WR R."/>
            <person name="Pardo Diaz C."/>
            <person name="Kozak K."/>
            <person name="Martin S."/>
            <person name="Jiggins C."/>
            <person name="Moest M."/>
            <person name="Warren A I."/>
            <person name="Generalovic N T."/>
            <person name="Byers J.R.P. K."/>
            <person name="Montejo-Kovacevich G."/>
            <person name="Yen C E."/>
        </authorList>
    </citation>
    <scope>NUCLEOTIDE SEQUENCE [LARGE SCALE GENOMIC DNA]</scope>
</reference>
<organism evidence="6 7">
    <name type="scientific">Hermetia illucens</name>
    <name type="common">Black soldier fly</name>
    <dbReference type="NCBI Taxonomy" id="343691"/>
    <lineage>
        <taxon>Eukaryota</taxon>
        <taxon>Metazoa</taxon>
        <taxon>Ecdysozoa</taxon>
        <taxon>Arthropoda</taxon>
        <taxon>Hexapoda</taxon>
        <taxon>Insecta</taxon>
        <taxon>Pterygota</taxon>
        <taxon>Neoptera</taxon>
        <taxon>Endopterygota</taxon>
        <taxon>Diptera</taxon>
        <taxon>Brachycera</taxon>
        <taxon>Stratiomyomorpha</taxon>
        <taxon>Stratiomyidae</taxon>
        <taxon>Hermetiinae</taxon>
        <taxon>Hermetia</taxon>
    </lineage>
</organism>
<dbReference type="SMART" id="SM00154">
    <property type="entry name" value="ZnF_AN1"/>
    <property type="match status" value="1"/>
</dbReference>
<evidence type="ECO:0000313" key="7">
    <source>
        <dbReference type="Proteomes" id="UP000594454"/>
    </source>
</evidence>
<dbReference type="InterPro" id="IPR000058">
    <property type="entry name" value="Znf_AN1"/>
</dbReference>
<accession>A0A7R8YYT8</accession>
<proteinExistence type="predicted"/>
<dbReference type="SUPFAM" id="SSF118310">
    <property type="entry name" value="AN1-like Zinc finger"/>
    <property type="match status" value="1"/>
</dbReference>
<dbReference type="EMBL" id="LR899013">
    <property type="protein sequence ID" value="CAD7090469.1"/>
    <property type="molecule type" value="Genomic_DNA"/>
</dbReference>
<dbReference type="Gene3D" id="4.10.1110.10">
    <property type="entry name" value="AN1-like Zinc finger"/>
    <property type="match status" value="1"/>
</dbReference>
<keyword evidence="3" id="KW-0862">Zinc</keyword>
<evidence type="ECO:0000256" key="2">
    <source>
        <dbReference type="ARBA" id="ARBA00022771"/>
    </source>
</evidence>
<name>A0A7R8YYT8_HERIL</name>
<evidence type="ECO:0000256" key="3">
    <source>
        <dbReference type="ARBA" id="ARBA00022833"/>
    </source>
</evidence>
<dbReference type="PROSITE" id="PS51039">
    <property type="entry name" value="ZF_AN1"/>
    <property type="match status" value="1"/>
</dbReference>
<dbReference type="Pfam" id="PF01428">
    <property type="entry name" value="zf-AN1"/>
    <property type="match status" value="1"/>
</dbReference>
<keyword evidence="2 4" id="KW-0863">Zinc-finger</keyword>
<keyword evidence="7" id="KW-1185">Reference proteome</keyword>
<evidence type="ECO:0000313" key="6">
    <source>
        <dbReference type="EMBL" id="CAD7090469.1"/>
    </source>
</evidence>
<dbReference type="AlphaFoldDB" id="A0A7R8YYT8"/>
<evidence type="ECO:0000256" key="4">
    <source>
        <dbReference type="PROSITE-ProRule" id="PRU00449"/>
    </source>
</evidence>
<keyword evidence="1" id="KW-0479">Metal-binding</keyword>
<evidence type="ECO:0000256" key="1">
    <source>
        <dbReference type="ARBA" id="ARBA00022723"/>
    </source>
</evidence>
<gene>
    <name evidence="6" type="ORF">HERILL_LOCUS12948</name>
</gene>
<sequence>MTSKPSNSFYINASQASTSAAVEHLSGLDNQTIERDLSNVLEAVKILDVHCAFAKCKRKTNLMGQNCEYCRERYCFRHGLPEIHGCGEAVRHDERKKFLHPEAAVTSRQREDLAKAKKRLHAKLTDMNLLRKQRQPTAVEECTGYCVAPHVIFRQYHPLKEKNTIGRECSTAATCESVI</sequence>
<dbReference type="InParanoid" id="A0A7R8YYT8"/>
<dbReference type="Proteomes" id="UP000594454">
    <property type="component" value="Chromosome 5"/>
</dbReference>
<dbReference type="FunCoup" id="A0A7R8YYT8">
    <property type="interactions" value="18"/>
</dbReference>
<protein>
    <recommendedName>
        <fullName evidence="5">AN1-type domain-containing protein</fullName>
    </recommendedName>
</protein>
<feature type="domain" description="AN1-type" evidence="5">
    <location>
        <begin position="45"/>
        <end position="94"/>
    </location>
</feature>
<dbReference type="GO" id="GO:0008270">
    <property type="term" value="F:zinc ion binding"/>
    <property type="evidence" value="ECO:0007669"/>
    <property type="project" value="UniProtKB-KW"/>
</dbReference>